<accession>A0A5B7J7L9</accession>
<name>A0A5B7J7L9_PORTR</name>
<gene>
    <name evidence="1" type="ORF">E2C01_087245</name>
</gene>
<dbReference type="AlphaFoldDB" id="A0A5B7J7L9"/>
<organism evidence="1 2">
    <name type="scientific">Portunus trituberculatus</name>
    <name type="common">Swimming crab</name>
    <name type="synonym">Neptunus trituberculatus</name>
    <dbReference type="NCBI Taxonomy" id="210409"/>
    <lineage>
        <taxon>Eukaryota</taxon>
        <taxon>Metazoa</taxon>
        <taxon>Ecdysozoa</taxon>
        <taxon>Arthropoda</taxon>
        <taxon>Crustacea</taxon>
        <taxon>Multicrustacea</taxon>
        <taxon>Malacostraca</taxon>
        <taxon>Eumalacostraca</taxon>
        <taxon>Eucarida</taxon>
        <taxon>Decapoda</taxon>
        <taxon>Pleocyemata</taxon>
        <taxon>Brachyura</taxon>
        <taxon>Eubrachyura</taxon>
        <taxon>Portunoidea</taxon>
        <taxon>Portunidae</taxon>
        <taxon>Portuninae</taxon>
        <taxon>Portunus</taxon>
    </lineage>
</organism>
<dbReference type="Proteomes" id="UP000324222">
    <property type="component" value="Unassembled WGS sequence"/>
</dbReference>
<keyword evidence="2" id="KW-1185">Reference proteome</keyword>
<evidence type="ECO:0000313" key="2">
    <source>
        <dbReference type="Proteomes" id="UP000324222"/>
    </source>
</evidence>
<sequence length="52" mass="5946">MRREKYVKLSSSSWQSGMDIKAGINYLPNSVFVKLNKWAAQNGLEQHSCQDT</sequence>
<proteinExistence type="predicted"/>
<evidence type="ECO:0000313" key="1">
    <source>
        <dbReference type="EMBL" id="MPC92172.1"/>
    </source>
</evidence>
<comment type="caution">
    <text evidence="1">The sequence shown here is derived from an EMBL/GenBank/DDBJ whole genome shotgun (WGS) entry which is preliminary data.</text>
</comment>
<protein>
    <submittedName>
        <fullName evidence="1">Uncharacterized protein</fullName>
    </submittedName>
</protein>
<dbReference type="EMBL" id="VSRR010090324">
    <property type="protein sequence ID" value="MPC92172.1"/>
    <property type="molecule type" value="Genomic_DNA"/>
</dbReference>
<reference evidence="1 2" key="1">
    <citation type="submission" date="2019-05" db="EMBL/GenBank/DDBJ databases">
        <title>Another draft genome of Portunus trituberculatus and its Hox gene families provides insights of decapod evolution.</title>
        <authorList>
            <person name="Jeong J.-H."/>
            <person name="Song I."/>
            <person name="Kim S."/>
            <person name="Choi T."/>
            <person name="Kim D."/>
            <person name="Ryu S."/>
            <person name="Kim W."/>
        </authorList>
    </citation>
    <scope>NUCLEOTIDE SEQUENCE [LARGE SCALE GENOMIC DNA]</scope>
    <source>
        <tissue evidence="1">Muscle</tissue>
    </source>
</reference>